<dbReference type="CDD" id="cd23763">
    <property type="entry name" value="ASKHA_ATPase_ROK"/>
    <property type="match status" value="1"/>
</dbReference>
<dbReference type="PANTHER" id="PTHR18964">
    <property type="entry name" value="ROK (REPRESSOR, ORF, KINASE) FAMILY"/>
    <property type="match status" value="1"/>
</dbReference>
<comment type="similarity">
    <text evidence="1">Belongs to the ROK (NagC/XylR) family.</text>
</comment>
<organism evidence="2 3">
    <name type="scientific">Devosia oryzisoli</name>
    <dbReference type="NCBI Taxonomy" id="2774138"/>
    <lineage>
        <taxon>Bacteria</taxon>
        <taxon>Pseudomonadati</taxon>
        <taxon>Pseudomonadota</taxon>
        <taxon>Alphaproteobacteria</taxon>
        <taxon>Hyphomicrobiales</taxon>
        <taxon>Devosiaceae</taxon>
        <taxon>Devosia</taxon>
    </lineage>
</organism>
<dbReference type="SUPFAM" id="SSF53067">
    <property type="entry name" value="Actin-like ATPase domain"/>
    <property type="match status" value="1"/>
</dbReference>
<evidence type="ECO:0000313" key="3">
    <source>
        <dbReference type="Proteomes" id="UP000654108"/>
    </source>
</evidence>
<dbReference type="Proteomes" id="UP000654108">
    <property type="component" value="Unassembled WGS sequence"/>
</dbReference>
<dbReference type="InterPro" id="IPR043129">
    <property type="entry name" value="ATPase_NBD"/>
</dbReference>
<dbReference type="EMBL" id="JACYFU010000002">
    <property type="protein sequence ID" value="MBD8065160.1"/>
    <property type="molecule type" value="Genomic_DNA"/>
</dbReference>
<proteinExistence type="inferred from homology"/>
<evidence type="ECO:0000313" key="2">
    <source>
        <dbReference type="EMBL" id="MBD8065160.1"/>
    </source>
</evidence>
<gene>
    <name evidence="2" type="ORF">IC608_06710</name>
</gene>
<dbReference type="Pfam" id="PF00480">
    <property type="entry name" value="ROK"/>
    <property type="match status" value="1"/>
</dbReference>
<dbReference type="RefSeq" id="WP_191773854.1">
    <property type="nucleotide sequence ID" value="NZ_JACYFU010000002.1"/>
</dbReference>
<comment type="caution">
    <text evidence="2">The sequence shown here is derived from an EMBL/GenBank/DDBJ whole genome shotgun (WGS) entry which is preliminary data.</text>
</comment>
<dbReference type="InterPro" id="IPR000600">
    <property type="entry name" value="ROK"/>
</dbReference>
<accession>A0A927IQ15</accession>
<sequence>MACDGIQRPALARKLGLSRQATSDLLAGLETRGLVEVSGSLKGVPGRSDLLYALRDRAAVGLGVDVGGTKVAAALLDLRGRVLAERAEPTDRGGPPRLIAQISALADTLCRDAGVPRFHLRQAVVGIPAAVDPQDGRLTLAGNLPGIEGLSFRDPLQASMGATVRLENDVNLALVAEMAHGTACNCGNVLFVGLGTGIGGALAVEGRLVRGAFGGGGELGYLPLWGLQAKGLAPLERRVGEAGIRDHYVSLGGETEHSVRDIFDAATAGHPAAAAALNEAARFVAQGVVSALALLDMEMVVFGGSIGARTEFIDRVRVHVETSWMRPVAVVRSSAGSRAGLLGAVETAHQSLLDELFGPLPAG</sequence>
<reference evidence="2" key="1">
    <citation type="submission" date="2020-09" db="EMBL/GenBank/DDBJ databases">
        <title>Genome seq and assembly of Devosia sp.</title>
        <authorList>
            <person name="Chhetri G."/>
        </authorList>
    </citation>
    <scope>NUCLEOTIDE SEQUENCE</scope>
    <source>
        <strain evidence="2">PTR5</strain>
    </source>
</reference>
<dbReference type="PANTHER" id="PTHR18964:SF149">
    <property type="entry name" value="BIFUNCTIONAL UDP-N-ACETYLGLUCOSAMINE 2-EPIMERASE_N-ACETYLMANNOSAMINE KINASE"/>
    <property type="match status" value="1"/>
</dbReference>
<protein>
    <submittedName>
        <fullName evidence="2">ROK family transcriptional regulator</fullName>
    </submittedName>
</protein>
<evidence type="ECO:0000256" key="1">
    <source>
        <dbReference type="ARBA" id="ARBA00006479"/>
    </source>
</evidence>
<dbReference type="AlphaFoldDB" id="A0A927IQ15"/>
<dbReference type="Gene3D" id="3.30.420.40">
    <property type="match status" value="2"/>
</dbReference>
<keyword evidence="3" id="KW-1185">Reference proteome</keyword>
<name>A0A927IQ15_9HYPH</name>